<evidence type="ECO:0000256" key="1">
    <source>
        <dbReference type="ARBA" id="ARBA00004123"/>
    </source>
</evidence>
<dbReference type="GO" id="GO:0005524">
    <property type="term" value="F:ATP binding"/>
    <property type="evidence" value="ECO:0007669"/>
    <property type="project" value="UniProtKB-KW"/>
</dbReference>
<dbReference type="SMART" id="SM00350">
    <property type="entry name" value="MCM"/>
    <property type="match status" value="1"/>
</dbReference>
<evidence type="ECO:0000256" key="10">
    <source>
        <dbReference type="RuleBase" id="RU365012"/>
    </source>
</evidence>
<comment type="catalytic activity">
    <reaction evidence="10">
        <text>ATP + H2O = ADP + phosphate + H(+)</text>
        <dbReference type="Rhea" id="RHEA:13065"/>
        <dbReference type="ChEBI" id="CHEBI:15377"/>
        <dbReference type="ChEBI" id="CHEBI:15378"/>
        <dbReference type="ChEBI" id="CHEBI:30616"/>
        <dbReference type="ChEBI" id="CHEBI:43474"/>
        <dbReference type="ChEBI" id="CHEBI:456216"/>
        <dbReference type="EC" id="3.6.4.12"/>
    </reaction>
</comment>
<dbReference type="InterPro" id="IPR009003">
    <property type="entry name" value="Peptidase_S1_PA"/>
</dbReference>
<dbReference type="FunFam" id="2.20.28.10:FF:000004">
    <property type="entry name" value="DNA replication licensing factor MCM7"/>
    <property type="match status" value="1"/>
</dbReference>
<dbReference type="Gene3D" id="2.20.28.10">
    <property type="match status" value="1"/>
</dbReference>
<dbReference type="PANTHER" id="PTHR11630:SF26">
    <property type="entry name" value="DNA REPLICATION LICENSING FACTOR MCM7"/>
    <property type="match status" value="1"/>
</dbReference>
<evidence type="ECO:0000259" key="12">
    <source>
        <dbReference type="PROSITE" id="PS50051"/>
    </source>
</evidence>
<organism evidence="14 15">
    <name type="scientific">Trichogramma brassicae</name>
    <dbReference type="NCBI Taxonomy" id="86971"/>
    <lineage>
        <taxon>Eukaryota</taxon>
        <taxon>Metazoa</taxon>
        <taxon>Ecdysozoa</taxon>
        <taxon>Arthropoda</taxon>
        <taxon>Hexapoda</taxon>
        <taxon>Insecta</taxon>
        <taxon>Pterygota</taxon>
        <taxon>Neoptera</taxon>
        <taxon>Endopterygota</taxon>
        <taxon>Hymenoptera</taxon>
        <taxon>Apocrita</taxon>
        <taxon>Proctotrupomorpha</taxon>
        <taxon>Chalcidoidea</taxon>
        <taxon>Trichogrammatidae</taxon>
        <taxon>Trichogramma</taxon>
    </lineage>
</organism>
<dbReference type="InterPro" id="IPR043504">
    <property type="entry name" value="Peptidase_S1_PA_chymotrypsin"/>
</dbReference>
<dbReference type="InterPro" id="IPR008050">
    <property type="entry name" value="MCM7"/>
</dbReference>
<dbReference type="EC" id="3.6.4.12" evidence="10"/>
<evidence type="ECO:0000256" key="3">
    <source>
        <dbReference type="ARBA" id="ARBA00022741"/>
    </source>
</evidence>
<keyword evidence="15" id="KW-1185">Reference proteome</keyword>
<name>A0A6H5IE13_9HYME</name>
<evidence type="ECO:0000259" key="13">
    <source>
        <dbReference type="PROSITE" id="PS50240"/>
    </source>
</evidence>
<accession>A0A6H5IE13</accession>
<keyword evidence="5 10" id="KW-0347">Helicase</keyword>
<dbReference type="Gene3D" id="2.40.50.140">
    <property type="entry name" value="Nucleic acid-binding proteins"/>
    <property type="match status" value="1"/>
</dbReference>
<proteinExistence type="inferred from homology"/>
<dbReference type="InterPro" id="IPR027925">
    <property type="entry name" value="MCM_N"/>
</dbReference>
<reference evidence="14 15" key="1">
    <citation type="submission" date="2020-02" db="EMBL/GenBank/DDBJ databases">
        <authorList>
            <person name="Ferguson B K."/>
        </authorList>
    </citation>
    <scope>NUCLEOTIDE SEQUENCE [LARGE SCALE GENOMIC DNA]</scope>
</reference>
<dbReference type="GO" id="GO:0042555">
    <property type="term" value="C:MCM complex"/>
    <property type="evidence" value="ECO:0007669"/>
    <property type="project" value="InterPro"/>
</dbReference>
<dbReference type="GO" id="GO:0003697">
    <property type="term" value="F:single-stranded DNA binding"/>
    <property type="evidence" value="ECO:0007669"/>
    <property type="project" value="TreeGrafter"/>
</dbReference>
<comment type="function">
    <text evidence="10">Acts as component of the MCM2-7 complex (MCM complex) which is the replicative helicase essential for 'once per cell cycle' DNA replication initiation and elongation in eukaryotic cells. The active ATPase sites in the MCM2-7 ring are formed through the interaction surfaces of two neighboring subunits such that a critical structure of a conserved arginine finger motif is provided in trans relative to the ATP-binding site of the Walker A box of the adjacent subunit. The six ATPase active sites, however, are likely to contribute differentially to the complex helicase activity.</text>
</comment>
<feature type="domain" description="Peptidase S1" evidence="13">
    <location>
        <begin position="450"/>
        <end position="872"/>
    </location>
</feature>
<protein>
    <recommendedName>
        <fullName evidence="10">DNA replication licensing factor MCM7</fullName>
        <ecNumber evidence="10">3.6.4.12</ecNumber>
    </recommendedName>
</protein>
<dbReference type="PANTHER" id="PTHR11630">
    <property type="entry name" value="DNA REPLICATION LICENSING FACTOR MCM FAMILY MEMBER"/>
    <property type="match status" value="1"/>
</dbReference>
<dbReference type="GO" id="GO:0005634">
    <property type="term" value="C:nucleus"/>
    <property type="evidence" value="ECO:0007669"/>
    <property type="project" value="UniProtKB-SubCell"/>
</dbReference>
<dbReference type="InterPro" id="IPR031327">
    <property type="entry name" value="MCM"/>
</dbReference>
<dbReference type="GO" id="GO:0006508">
    <property type="term" value="P:proteolysis"/>
    <property type="evidence" value="ECO:0007669"/>
    <property type="project" value="InterPro"/>
</dbReference>
<evidence type="ECO:0000256" key="11">
    <source>
        <dbReference type="SAM" id="MobiDB-lite"/>
    </source>
</evidence>
<keyword evidence="8 10" id="KW-0539">Nucleus</keyword>
<evidence type="ECO:0000313" key="15">
    <source>
        <dbReference type="Proteomes" id="UP000479190"/>
    </source>
</evidence>
<keyword evidence="2 10" id="KW-0235">DNA replication</keyword>
<dbReference type="OrthoDB" id="3207464at2759"/>
<dbReference type="SUPFAM" id="SSF50249">
    <property type="entry name" value="Nucleic acid-binding proteins"/>
    <property type="match status" value="1"/>
</dbReference>
<dbReference type="Pfam" id="PF17207">
    <property type="entry name" value="MCM_OB"/>
    <property type="match status" value="1"/>
</dbReference>
<dbReference type="Pfam" id="PF14551">
    <property type="entry name" value="MCM_N"/>
    <property type="match status" value="1"/>
</dbReference>
<dbReference type="PRINTS" id="PR01663">
    <property type="entry name" value="MCMPROTEIN7"/>
</dbReference>
<feature type="non-terminal residue" evidence="14">
    <location>
        <position position="1"/>
    </location>
</feature>
<dbReference type="PROSITE" id="PS50240">
    <property type="entry name" value="TRYPSIN_DOM"/>
    <property type="match status" value="1"/>
</dbReference>
<dbReference type="GO" id="GO:0006271">
    <property type="term" value="P:DNA strand elongation involved in DNA replication"/>
    <property type="evidence" value="ECO:0007669"/>
    <property type="project" value="TreeGrafter"/>
</dbReference>
<dbReference type="InterPro" id="IPR001208">
    <property type="entry name" value="MCM_dom"/>
</dbReference>
<gene>
    <name evidence="10" type="primary">MCM7</name>
    <name evidence="14" type="ORF">TBRA_LOCUS8085</name>
</gene>
<keyword evidence="9 10" id="KW-0131">Cell cycle</keyword>
<dbReference type="InterPro" id="IPR012340">
    <property type="entry name" value="NA-bd_OB-fold"/>
</dbReference>
<evidence type="ECO:0000256" key="9">
    <source>
        <dbReference type="ARBA" id="ARBA00023306"/>
    </source>
</evidence>
<dbReference type="Gene3D" id="3.40.50.300">
    <property type="entry name" value="P-loop containing nucleotide triphosphate hydrolases"/>
    <property type="match status" value="1"/>
</dbReference>
<dbReference type="PROSITE" id="PS50051">
    <property type="entry name" value="MCM_2"/>
    <property type="match status" value="1"/>
</dbReference>
<dbReference type="Gene3D" id="1.10.20.120">
    <property type="match status" value="1"/>
</dbReference>
<feature type="region of interest" description="Disordered" evidence="11">
    <location>
        <begin position="665"/>
        <end position="686"/>
    </location>
</feature>
<evidence type="ECO:0000256" key="2">
    <source>
        <dbReference type="ARBA" id="ARBA00022705"/>
    </source>
</evidence>
<dbReference type="GO" id="GO:0004252">
    <property type="term" value="F:serine-type endopeptidase activity"/>
    <property type="evidence" value="ECO:0007669"/>
    <property type="project" value="InterPro"/>
</dbReference>
<keyword evidence="4 10" id="KW-0378">Hydrolase</keyword>
<sequence length="872" mass="99656">YCAFVRSQQVMPLEHVLQDEDYPETVRLLKCQNIKLSLIADRKGDESLQAYKFNEDKTLNWLKKKVEKVAIICRQKGIHVSQGAISANYVKSSKYEGGTDTETFKTFLQEYAKIDDKEGNKVFPYRQQLTNIAHREQVSLIIDLDDLKEVDEELAEYVRTNTRRYVNLLLELVQEILPDFKEHPVQPKDALDIYIEHRLMMQARAQNEGEQRNPQNQYAPELMRRFEVYFKNTNDAKSLSVRDIKAQNIGQLVTVRGIVTRCTEVKPLLVVATYTCDQCGAETYQTVPALTYMPLQTCPSDDCRINKSGGRLYQQTKGSKFIKFQEIKIQEHSDQVPTGHIPRSLSVYCRGEMTRKCQPGDHIVVTGIFLPIVRTGFSEREAAGLLSDTYLDAHLIDNLNSVETDNTTNELSEEELDQLTRDDFYSKLASSIAPEIYGHEDIKKVLLLLLVGGTEQKKGDIKIRASSQEDNQHEKLRLTQSKLRSGIGTEFPMQVSVQANGQHKCAGTLITIRHVLTSAYCVYSQFSSPTPILEVRTALMHAQYAQLIKIKRVVRHSAYQYTQGRTLGRNDIAIITRSLCIYVYTAYTQTHRRARIYRPACRTIRGKMTSSARLVVLLLLSVLLVSEPVLGRPQHNYDAAANGHEEDAQCLVLRRFFDNYDGRAENRSSSIPRVPLAPSSHQNSSKSRYRGAWHARFLAPKGYAHLKTSFPLPADPPKRRGLKFRSFSPRAERRLLFRVSNESDPTSQNELLCRKIFNTSMARSGVDTSRRVCSVGDAVVPWPLRFATRPRRLQRPNAANTPRLYPHRYQPLMSRLTARVSICGGRCCDHETEEHLRQQAKDDFYDQIHHHSRSLLGLLATTADALRAWERY</sequence>
<evidence type="ECO:0000256" key="4">
    <source>
        <dbReference type="ARBA" id="ARBA00022801"/>
    </source>
</evidence>
<feature type="domain" description="MCM C-terminal AAA(+) ATPase" evidence="12">
    <location>
        <begin position="424"/>
        <end position="465"/>
    </location>
</feature>
<dbReference type="InterPro" id="IPR001254">
    <property type="entry name" value="Trypsin_dom"/>
</dbReference>
<evidence type="ECO:0000256" key="8">
    <source>
        <dbReference type="ARBA" id="ARBA00023242"/>
    </source>
</evidence>
<evidence type="ECO:0000256" key="5">
    <source>
        <dbReference type="ARBA" id="ARBA00022806"/>
    </source>
</evidence>
<dbReference type="GO" id="GO:0006270">
    <property type="term" value="P:DNA replication initiation"/>
    <property type="evidence" value="ECO:0007669"/>
    <property type="project" value="InterPro"/>
</dbReference>
<keyword evidence="7 10" id="KW-0238">DNA-binding</keyword>
<comment type="subcellular location">
    <subcellularLocation>
        <location evidence="1 10">Nucleus</location>
    </subcellularLocation>
</comment>
<dbReference type="GO" id="GO:0017116">
    <property type="term" value="F:single-stranded DNA helicase activity"/>
    <property type="evidence" value="ECO:0007669"/>
    <property type="project" value="TreeGrafter"/>
</dbReference>
<dbReference type="EMBL" id="CADCXV010000810">
    <property type="protein sequence ID" value="CAB0036207.1"/>
    <property type="molecule type" value="Genomic_DNA"/>
</dbReference>
<dbReference type="Gene3D" id="2.40.10.10">
    <property type="entry name" value="Trypsin-like serine proteases"/>
    <property type="match status" value="1"/>
</dbReference>
<evidence type="ECO:0000256" key="6">
    <source>
        <dbReference type="ARBA" id="ARBA00022840"/>
    </source>
</evidence>
<evidence type="ECO:0000313" key="14">
    <source>
        <dbReference type="EMBL" id="CAB0036207.1"/>
    </source>
</evidence>
<dbReference type="InterPro" id="IPR027417">
    <property type="entry name" value="P-loop_NTPase"/>
</dbReference>
<evidence type="ECO:0000256" key="7">
    <source>
        <dbReference type="ARBA" id="ARBA00023125"/>
    </source>
</evidence>
<keyword evidence="3 10" id="KW-0547">Nucleotide-binding</keyword>
<dbReference type="Proteomes" id="UP000479190">
    <property type="component" value="Unassembled WGS sequence"/>
</dbReference>
<dbReference type="AlphaFoldDB" id="A0A6H5IE13"/>
<comment type="similarity">
    <text evidence="10">Belongs to the MCM family.</text>
</comment>
<keyword evidence="6 10" id="KW-0067">ATP-binding</keyword>
<dbReference type="Pfam" id="PF00089">
    <property type="entry name" value="Trypsin"/>
    <property type="match status" value="1"/>
</dbReference>
<dbReference type="InterPro" id="IPR033762">
    <property type="entry name" value="MCM_OB"/>
</dbReference>
<dbReference type="GO" id="GO:0000727">
    <property type="term" value="P:double-strand break repair via break-induced replication"/>
    <property type="evidence" value="ECO:0007669"/>
    <property type="project" value="TreeGrafter"/>
</dbReference>
<dbReference type="SUPFAM" id="SSF50494">
    <property type="entry name" value="Trypsin-like serine proteases"/>
    <property type="match status" value="1"/>
</dbReference>
<dbReference type="Pfam" id="PF00493">
    <property type="entry name" value="MCM"/>
    <property type="match status" value="1"/>
</dbReference>